<evidence type="ECO:0000256" key="1">
    <source>
        <dbReference type="ARBA" id="ARBA00006930"/>
    </source>
</evidence>
<dbReference type="Proteomes" id="UP000675431">
    <property type="component" value="Unassembled WGS sequence"/>
</dbReference>
<dbReference type="Pfam" id="PF13175">
    <property type="entry name" value="AAA_15"/>
    <property type="match status" value="1"/>
</dbReference>
<comment type="subunit">
    <text evidence="2">Heterodimer of SbcC and SbcD.</text>
</comment>
<dbReference type="PANTHER" id="PTHR32114:SF2">
    <property type="entry name" value="ABC TRANSPORTER ABCH.3"/>
    <property type="match status" value="1"/>
</dbReference>
<dbReference type="RefSeq" id="WP_212369021.1">
    <property type="nucleotide sequence ID" value="NZ_JAGSIE010000014.1"/>
</dbReference>
<dbReference type="InterPro" id="IPR017599">
    <property type="entry name" value="DNA_S_DndD"/>
</dbReference>
<gene>
    <name evidence="6" type="primary">dndD</name>
    <name evidence="6" type="ORF">KC820_05555</name>
</gene>
<keyword evidence="4" id="KW-0175">Coiled coil</keyword>
<feature type="coiled-coil region" evidence="4">
    <location>
        <begin position="177"/>
        <end position="231"/>
    </location>
</feature>
<reference evidence="6 7" key="1">
    <citation type="submission" date="2021-04" db="EMBL/GenBank/DDBJ databases">
        <title>Allobacillus sp. nov. SKP8-2 isolated from shrimp paste.</title>
        <authorList>
            <person name="Tanasupawat S."/>
            <person name="Yiamsombat S."/>
            <person name="Kanchanasin P."/>
            <person name="Kuncharoen N."/>
        </authorList>
    </citation>
    <scope>NUCLEOTIDE SEQUENCE [LARGE SCALE GENOMIC DNA]</scope>
    <source>
        <strain evidence="6 7">SKP8-2</strain>
    </source>
</reference>
<evidence type="ECO:0000256" key="3">
    <source>
        <dbReference type="ARBA" id="ARBA00013368"/>
    </source>
</evidence>
<evidence type="ECO:0000259" key="5">
    <source>
        <dbReference type="Pfam" id="PF13175"/>
    </source>
</evidence>
<comment type="similarity">
    <text evidence="1">Belongs to the SMC family. SbcC subfamily.</text>
</comment>
<dbReference type="InterPro" id="IPR041685">
    <property type="entry name" value="AAA_GajA/Old/RecF-like"/>
</dbReference>
<feature type="coiled-coil region" evidence="4">
    <location>
        <begin position="387"/>
        <end position="476"/>
    </location>
</feature>
<protein>
    <recommendedName>
        <fullName evidence="3">Nuclease SbcCD subunit C</fullName>
    </recommendedName>
</protein>
<accession>A0A941CWV6</accession>
<sequence>MKLKSLTLENFRVFYEKQTINFNKNKEGNITLIGGLNGAGKTSILTAINLLLYRQGANNEQKRMLDGTLNNKFYQKDGREARLYLEFESNNNTYEIIGVLKYNNNQTFRDFTRQLRSDGVYRKLSDSELQNFIDKNVPYDISSFFLFDGEKIQDLVDKQEHSSLKRPIQKIVGLNFYREVQKDILAAEDRIEKESRKLVPKSQVESLEIEKMELEDQLKKITDNIDIFNEKTQEKQIELKKYKDSKNQKIEKYYTNKGSLHQSLETLNKDIEKIKVQIQQFSQQSLPLMILSPLIEKAKEQIEIEEEYQNKKHRIQLNFEEFNEFITNLLNRDVIKNTLSENEINILEKEGKVAWAEINNIYEYELPEEIEILHNIDRNQQRRFSSLNIKDTDVKSLLERKQELEKEKEVVEEKIRNTPEIEDYKHEDTMITKLTQEVNEFKRNVNKLRSDEIKIKERLKKVTANYREKLKNIDSNRSITKQFDLIQRVQKAAQQYVEGVTNYKARCIKEDFEDIIKKLLRKNQDFSKVEFDVESFTIKIFNENGTQIRLTDRSAGEKQIIALSLIWALTKNAPLELPYVIDTPLGRLDSVHRKNLMEHYFPYLSDQVIILSTDTEVNEEFTDQLGNHMNVTYRLDYDNDAKCTTIREGYFSFKEGVNS</sequence>
<feature type="domain" description="Endonuclease GajA/Old nuclease/RecF-like AAA" evidence="5">
    <location>
        <begin position="1"/>
        <end position="280"/>
    </location>
</feature>
<dbReference type="Gene3D" id="3.40.50.300">
    <property type="entry name" value="P-loop containing nucleotide triphosphate hydrolases"/>
    <property type="match status" value="2"/>
</dbReference>
<comment type="caution">
    <text evidence="6">The sequence shown here is derived from an EMBL/GenBank/DDBJ whole genome shotgun (WGS) entry which is preliminary data.</text>
</comment>
<proteinExistence type="inferred from homology"/>
<evidence type="ECO:0000256" key="2">
    <source>
        <dbReference type="ARBA" id="ARBA00011322"/>
    </source>
</evidence>
<name>A0A941CWV6_9BACI</name>
<organism evidence="6 7">
    <name type="scientific">Allobacillus saliphilus</name>
    <dbReference type="NCBI Taxonomy" id="2912308"/>
    <lineage>
        <taxon>Bacteria</taxon>
        <taxon>Bacillati</taxon>
        <taxon>Bacillota</taxon>
        <taxon>Bacilli</taxon>
        <taxon>Bacillales</taxon>
        <taxon>Bacillaceae</taxon>
        <taxon>Allobacillus</taxon>
    </lineage>
</organism>
<dbReference type="AlphaFoldDB" id="A0A941CWV6"/>
<dbReference type="EMBL" id="JAGSIE010000014">
    <property type="protein sequence ID" value="MBR7553620.1"/>
    <property type="molecule type" value="Genomic_DNA"/>
</dbReference>
<evidence type="ECO:0000313" key="7">
    <source>
        <dbReference type="Proteomes" id="UP000675431"/>
    </source>
</evidence>
<evidence type="ECO:0000256" key="4">
    <source>
        <dbReference type="SAM" id="Coils"/>
    </source>
</evidence>
<dbReference type="SUPFAM" id="SSF52540">
    <property type="entry name" value="P-loop containing nucleoside triphosphate hydrolases"/>
    <property type="match status" value="1"/>
</dbReference>
<dbReference type="InterPro" id="IPR027417">
    <property type="entry name" value="P-loop_NTPase"/>
</dbReference>
<keyword evidence="7" id="KW-1185">Reference proteome</keyword>
<dbReference type="NCBIfam" id="TIGR03185">
    <property type="entry name" value="DNA_S_dndD"/>
    <property type="match status" value="1"/>
</dbReference>
<dbReference type="PANTHER" id="PTHR32114">
    <property type="entry name" value="ABC TRANSPORTER ABCH.3"/>
    <property type="match status" value="1"/>
</dbReference>
<evidence type="ECO:0000313" key="6">
    <source>
        <dbReference type="EMBL" id="MBR7553620.1"/>
    </source>
</evidence>